<evidence type="ECO:0000313" key="2">
    <source>
        <dbReference type="EMBL" id="PRQ38340.1"/>
    </source>
</evidence>
<feature type="compositionally biased region" description="Polar residues" evidence="1">
    <location>
        <begin position="198"/>
        <end position="228"/>
    </location>
</feature>
<feature type="compositionally biased region" description="Basic residues" evidence="1">
    <location>
        <begin position="235"/>
        <end position="244"/>
    </location>
</feature>
<name>A0A2P6QVY9_ROSCH</name>
<comment type="caution">
    <text evidence="2">The sequence shown here is derived from an EMBL/GenBank/DDBJ whole genome shotgun (WGS) entry which is preliminary data.</text>
</comment>
<protein>
    <submittedName>
        <fullName evidence="2">Uncharacterized protein</fullName>
    </submittedName>
</protein>
<feature type="region of interest" description="Disordered" evidence="1">
    <location>
        <begin position="196"/>
        <end position="250"/>
    </location>
</feature>
<evidence type="ECO:0000313" key="3">
    <source>
        <dbReference type="Proteomes" id="UP000238479"/>
    </source>
</evidence>
<evidence type="ECO:0000256" key="1">
    <source>
        <dbReference type="SAM" id="MobiDB-lite"/>
    </source>
</evidence>
<dbReference type="AlphaFoldDB" id="A0A2P6QVY9"/>
<reference evidence="2 3" key="1">
    <citation type="journal article" date="2018" name="Nat. Genet.">
        <title>The Rosa genome provides new insights in the design of modern roses.</title>
        <authorList>
            <person name="Bendahmane M."/>
        </authorList>
    </citation>
    <scope>NUCLEOTIDE SEQUENCE [LARGE SCALE GENOMIC DNA]</scope>
    <source>
        <strain evidence="3">cv. Old Blush</strain>
    </source>
</reference>
<sequence>MKDHGVKKPWTKELDIKVDLHLGCGSSTQVLKSSKERKALLLQNRLQAHIPGRGGFMGVGVDGIPSLIDASYLYVPSFVSLKDVFGGQNLKSGRSEESSVREAGELQQPAPNETKPRRTCNLKDQSVISQRGPGNVKANAADYGNAEAAQRNLLYKANGLDQGNVQSKAAVVEHKQQGDMKPPKKAKTTDRVQPIEASASQMVPISPSLSQSTQPSVSLPLTGNQFIHPTTVLKMKTKPPSKSKRAPEKK</sequence>
<organism evidence="2 3">
    <name type="scientific">Rosa chinensis</name>
    <name type="common">China rose</name>
    <dbReference type="NCBI Taxonomy" id="74649"/>
    <lineage>
        <taxon>Eukaryota</taxon>
        <taxon>Viridiplantae</taxon>
        <taxon>Streptophyta</taxon>
        <taxon>Embryophyta</taxon>
        <taxon>Tracheophyta</taxon>
        <taxon>Spermatophyta</taxon>
        <taxon>Magnoliopsida</taxon>
        <taxon>eudicotyledons</taxon>
        <taxon>Gunneridae</taxon>
        <taxon>Pentapetalae</taxon>
        <taxon>rosids</taxon>
        <taxon>fabids</taxon>
        <taxon>Rosales</taxon>
        <taxon>Rosaceae</taxon>
        <taxon>Rosoideae</taxon>
        <taxon>Rosoideae incertae sedis</taxon>
        <taxon>Rosa</taxon>
    </lineage>
</organism>
<accession>A0A2P6QVY9</accession>
<dbReference type="Gramene" id="PRQ38340">
    <property type="protein sequence ID" value="PRQ38340"/>
    <property type="gene ID" value="RchiOBHm_Chr4g0412771"/>
</dbReference>
<proteinExistence type="predicted"/>
<feature type="compositionally biased region" description="Basic and acidic residues" evidence="1">
    <location>
        <begin position="93"/>
        <end position="104"/>
    </location>
</feature>
<dbReference type="Proteomes" id="UP000238479">
    <property type="component" value="Chromosome 4"/>
</dbReference>
<dbReference type="EMBL" id="PDCK01000042">
    <property type="protein sequence ID" value="PRQ38340.1"/>
    <property type="molecule type" value="Genomic_DNA"/>
</dbReference>
<gene>
    <name evidence="2" type="ORF">RchiOBHm_Chr4g0412771</name>
</gene>
<keyword evidence="3" id="KW-1185">Reference proteome</keyword>
<feature type="region of interest" description="Disordered" evidence="1">
    <location>
        <begin position="91"/>
        <end position="119"/>
    </location>
</feature>